<dbReference type="EC" id="3.6.1.66" evidence="7"/>
<comment type="caution">
    <text evidence="8">The sequence shown here is derived from an EMBL/GenBank/DDBJ whole genome shotgun (WGS) entry which is preliminary data.</text>
</comment>
<evidence type="ECO:0000313" key="9">
    <source>
        <dbReference type="Proteomes" id="UP001230986"/>
    </source>
</evidence>
<feature type="binding site" evidence="7">
    <location>
        <position position="82"/>
    </location>
    <ligand>
        <name>Mg(2+)</name>
        <dbReference type="ChEBI" id="CHEBI:18420"/>
    </ligand>
</feature>
<keyword evidence="2 7" id="KW-0479">Metal-binding</keyword>
<dbReference type="PANTHER" id="PTHR11067">
    <property type="entry name" value="INOSINE TRIPHOSPHATE PYROPHOSPHATASE/HAM1 PROTEIN"/>
    <property type="match status" value="1"/>
</dbReference>
<dbReference type="InterPro" id="IPR020922">
    <property type="entry name" value="dITP/XTP_pyrophosphatase"/>
</dbReference>
<keyword evidence="6 7" id="KW-0546">Nucleotide metabolism</keyword>
<feature type="binding site" evidence="7">
    <location>
        <begin position="170"/>
        <end position="173"/>
    </location>
    <ligand>
        <name>substrate</name>
    </ligand>
</feature>
<dbReference type="CDD" id="cd00515">
    <property type="entry name" value="HAM1"/>
    <property type="match status" value="1"/>
</dbReference>
<comment type="similarity">
    <text evidence="1 7">Belongs to the HAM1 NTPase family.</text>
</comment>
<name>A0ABT7LY18_9CYAN</name>
<dbReference type="EMBL" id="JASVEJ010000021">
    <property type="protein sequence ID" value="MDL5056905.1"/>
    <property type="molecule type" value="Genomic_DNA"/>
</dbReference>
<reference evidence="8 9" key="1">
    <citation type="submission" date="2023-06" db="EMBL/GenBank/DDBJ databases">
        <title>Whole genome sequence of Oscillatoria calcuttensis NRMC-F 0142.</title>
        <authorList>
            <person name="Shakena Fathima T."/>
            <person name="Muralitharan G."/>
            <person name="Thajuddin N."/>
        </authorList>
    </citation>
    <scope>NUCLEOTIDE SEQUENCE [LARGE SCALE GENOMIC DNA]</scope>
    <source>
        <strain evidence="8 9">NRMC-F 0142</strain>
    </source>
</reference>
<dbReference type="HAMAP" id="MF_01405">
    <property type="entry name" value="Non_canon_purine_NTPase"/>
    <property type="match status" value="1"/>
</dbReference>
<organism evidence="8 9">
    <name type="scientific">Geitlerinema calcuttense NRMC-F 0142</name>
    <dbReference type="NCBI Taxonomy" id="2922238"/>
    <lineage>
        <taxon>Bacteria</taxon>
        <taxon>Bacillati</taxon>
        <taxon>Cyanobacteriota</taxon>
        <taxon>Cyanophyceae</taxon>
        <taxon>Geitlerinematales</taxon>
        <taxon>Geitlerinemataceae</taxon>
        <taxon>Geitlerinema</taxon>
    </lineage>
</organism>
<dbReference type="InterPro" id="IPR029001">
    <property type="entry name" value="ITPase-like_fam"/>
</dbReference>
<comment type="catalytic activity">
    <reaction evidence="7">
        <text>ITP + H2O = IMP + diphosphate + H(+)</text>
        <dbReference type="Rhea" id="RHEA:29399"/>
        <dbReference type="ChEBI" id="CHEBI:15377"/>
        <dbReference type="ChEBI" id="CHEBI:15378"/>
        <dbReference type="ChEBI" id="CHEBI:33019"/>
        <dbReference type="ChEBI" id="CHEBI:58053"/>
        <dbReference type="ChEBI" id="CHEBI:61402"/>
        <dbReference type="EC" id="3.6.1.66"/>
    </reaction>
</comment>
<dbReference type="Proteomes" id="UP001230986">
    <property type="component" value="Unassembled WGS sequence"/>
</dbReference>
<comment type="caution">
    <text evidence="7">Lacks conserved residue(s) required for the propagation of feature annotation.</text>
</comment>
<keyword evidence="5 7" id="KW-0460">Magnesium</keyword>
<evidence type="ECO:0000256" key="2">
    <source>
        <dbReference type="ARBA" id="ARBA00022723"/>
    </source>
</evidence>
<evidence type="ECO:0000256" key="1">
    <source>
        <dbReference type="ARBA" id="ARBA00008023"/>
    </source>
</evidence>
<dbReference type="GO" id="GO:0016787">
    <property type="term" value="F:hydrolase activity"/>
    <property type="evidence" value="ECO:0007669"/>
    <property type="project" value="UniProtKB-KW"/>
</dbReference>
<comment type="catalytic activity">
    <reaction evidence="7">
        <text>XTP + H2O = XMP + diphosphate + H(+)</text>
        <dbReference type="Rhea" id="RHEA:28610"/>
        <dbReference type="ChEBI" id="CHEBI:15377"/>
        <dbReference type="ChEBI" id="CHEBI:15378"/>
        <dbReference type="ChEBI" id="CHEBI:33019"/>
        <dbReference type="ChEBI" id="CHEBI:57464"/>
        <dbReference type="ChEBI" id="CHEBI:61314"/>
        <dbReference type="EC" id="3.6.1.66"/>
    </reaction>
</comment>
<sequence>MKQFAQMKILVATRNEHKLREIGQILGQGVELLPVSAFEQIAEVVEDAATIEGNAEKKALEVARQMARMTEGREIDYVLADDTGLEVDALKGRPGVYSARYADDEKHPDEHIYAANNRKLLRELSEVKGRERAAQFKCVMALAKRNSLAGLFTGICRGVIIHQPKGEGGFGYDPLFVPEGYCQTFSQLGDDEKIKSATGRGHWSS</sequence>
<comment type="catalytic activity">
    <reaction evidence="7">
        <text>dITP + H2O = dIMP + diphosphate + H(+)</text>
        <dbReference type="Rhea" id="RHEA:28342"/>
        <dbReference type="ChEBI" id="CHEBI:15377"/>
        <dbReference type="ChEBI" id="CHEBI:15378"/>
        <dbReference type="ChEBI" id="CHEBI:33019"/>
        <dbReference type="ChEBI" id="CHEBI:61194"/>
        <dbReference type="ChEBI" id="CHEBI:61382"/>
        <dbReference type="EC" id="3.6.1.66"/>
    </reaction>
</comment>
<keyword evidence="3 7" id="KW-0547">Nucleotide-binding</keyword>
<accession>A0ABT7LY18</accession>
<dbReference type="SUPFAM" id="SSF52972">
    <property type="entry name" value="ITPase-like"/>
    <property type="match status" value="1"/>
</dbReference>
<dbReference type="InterPro" id="IPR002637">
    <property type="entry name" value="RdgB/HAM1"/>
</dbReference>
<dbReference type="Pfam" id="PF01725">
    <property type="entry name" value="Ham1p_like"/>
    <property type="match status" value="1"/>
</dbReference>
<keyword evidence="9" id="KW-1185">Reference proteome</keyword>
<evidence type="ECO:0000313" key="8">
    <source>
        <dbReference type="EMBL" id="MDL5056905.1"/>
    </source>
</evidence>
<protein>
    <recommendedName>
        <fullName evidence="7">dITP/XTP pyrophosphatase</fullName>
        <ecNumber evidence="7">3.6.1.66</ecNumber>
    </recommendedName>
    <alternativeName>
        <fullName evidence="7">Non-canonical purine NTP pyrophosphatase</fullName>
    </alternativeName>
    <alternativeName>
        <fullName evidence="7">Non-standard purine NTP pyrophosphatase</fullName>
    </alternativeName>
    <alternativeName>
        <fullName evidence="7">Nucleoside-triphosphate diphosphatase</fullName>
    </alternativeName>
    <alternativeName>
        <fullName evidence="7">Nucleoside-triphosphate pyrophosphatase</fullName>
        <shortName evidence="7">NTPase</shortName>
    </alternativeName>
</protein>
<gene>
    <name evidence="8" type="ORF">QQ055_05415</name>
</gene>
<evidence type="ECO:0000256" key="6">
    <source>
        <dbReference type="ARBA" id="ARBA00023080"/>
    </source>
</evidence>
<evidence type="ECO:0000256" key="3">
    <source>
        <dbReference type="ARBA" id="ARBA00022741"/>
    </source>
</evidence>
<keyword evidence="4 7" id="KW-0378">Hydrolase</keyword>
<comment type="function">
    <text evidence="7">Pyrophosphatase that catalyzes the hydrolysis of nucleoside triphosphates to their monophosphate derivatives, with a high preference for the non-canonical purine nucleotides XTP (xanthosine triphosphate), dITP (deoxyinosine triphosphate) and ITP. Seems to function as a house-cleaning enzyme that removes non-canonical purine nucleotides from the nucleotide pool, thus preventing their incorporation into DNA/RNA and avoiding chromosomal lesions.</text>
</comment>
<dbReference type="RefSeq" id="WP_286004327.1">
    <property type="nucleotide sequence ID" value="NZ_JASVEJ010000021.1"/>
</dbReference>
<evidence type="ECO:0000256" key="4">
    <source>
        <dbReference type="ARBA" id="ARBA00022801"/>
    </source>
</evidence>
<feature type="binding site" evidence="7">
    <location>
        <position position="193"/>
    </location>
    <ligand>
        <name>substrate</name>
    </ligand>
</feature>
<evidence type="ECO:0000256" key="5">
    <source>
        <dbReference type="ARBA" id="ARBA00022842"/>
    </source>
</evidence>
<proteinExistence type="inferred from homology"/>
<dbReference type="PANTHER" id="PTHR11067:SF9">
    <property type="entry name" value="INOSINE TRIPHOSPHATE PYROPHOSPHATASE"/>
    <property type="match status" value="1"/>
</dbReference>
<feature type="active site" description="Proton acceptor" evidence="7">
    <location>
        <position position="82"/>
    </location>
</feature>
<feature type="binding site" evidence="7">
    <location>
        <begin position="13"/>
        <end position="18"/>
    </location>
    <ligand>
        <name>substrate</name>
    </ligand>
</feature>
<comment type="cofactor">
    <cofactor evidence="7">
        <name>Mg(2+)</name>
        <dbReference type="ChEBI" id="CHEBI:18420"/>
    </cofactor>
    <text evidence="7">Binds 1 Mg(2+) ion per subunit.</text>
</comment>
<evidence type="ECO:0000256" key="7">
    <source>
        <dbReference type="HAMAP-Rule" id="MF_01405"/>
    </source>
</evidence>
<comment type="subunit">
    <text evidence="7">Homodimer.</text>
</comment>
<dbReference type="Gene3D" id="3.90.950.10">
    <property type="match status" value="1"/>
</dbReference>
<feature type="binding site" evidence="7">
    <location>
        <position position="83"/>
    </location>
    <ligand>
        <name>substrate</name>
    </ligand>
</feature>